<keyword evidence="2" id="KW-1185">Reference proteome</keyword>
<gene>
    <name evidence="1" type="ORF">A2U01_0021620</name>
</gene>
<dbReference type="Proteomes" id="UP000265520">
    <property type="component" value="Unassembled WGS sequence"/>
</dbReference>
<proteinExistence type="predicted"/>
<dbReference type="EMBL" id="LXQA010043698">
    <property type="protein sequence ID" value="MCI00600.1"/>
    <property type="molecule type" value="Genomic_DNA"/>
</dbReference>
<reference evidence="1 2" key="1">
    <citation type="journal article" date="2018" name="Front. Plant Sci.">
        <title>Red Clover (Trifolium pratense) and Zigzag Clover (T. medium) - A Picture of Genomic Similarities and Differences.</title>
        <authorList>
            <person name="Dluhosova J."/>
            <person name="Istvanek J."/>
            <person name="Nedelnik J."/>
            <person name="Repkova J."/>
        </authorList>
    </citation>
    <scope>NUCLEOTIDE SEQUENCE [LARGE SCALE GENOMIC DNA]</scope>
    <source>
        <strain evidence="2">cv. 10/8</strain>
        <tissue evidence="1">Leaf</tissue>
    </source>
</reference>
<protein>
    <submittedName>
        <fullName evidence="1">Uncharacterized protein</fullName>
    </submittedName>
</protein>
<name>A0A392NN06_9FABA</name>
<dbReference type="AlphaFoldDB" id="A0A392NN06"/>
<comment type="caution">
    <text evidence="1">The sequence shown here is derived from an EMBL/GenBank/DDBJ whole genome shotgun (WGS) entry which is preliminary data.</text>
</comment>
<organism evidence="1 2">
    <name type="scientific">Trifolium medium</name>
    <dbReference type="NCBI Taxonomy" id="97028"/>
    <lineage>
        <taxon>Eukaryota</taxon>
        <taxon>Viridiplantae</taxon>
        <taxon>Streptophyta</taxon>
        <taxon>Embryophyta</taxon>
        <taxon>Tracheophyta</taxon>
        <taxon>Spermatophyta</taxon>
        <taxon>Magnoliopsida</taxon>
        <taxon>eudicotyledons</taxon>
        <taxon>Gunneridae</taxon>
        <taxon>Pentapetalae</taxon>
        <taxon>rosids</taxon>
        <taxon>fabids</taxon>
        <taxon>Fabales</taxon>
        <taxon>Fabaceae</taxon>
        <taxon>Papilionoideae</taxon>
        <taxon>50 kb inversion clade</taxon>
        <taxon>NPAAA clade</taxon>
        <taxon>Hologalegina</taxon>
        <taxon>IRL clade</taxon>
        <taxon>Trifolieae</taxon>
        <taxon>Trifolium</taxon>
    </lineage>
</organism>
<evidence type="ECO:0000313" key="2">
    <source>
        <dbReference type="Proteomes" id="UP000265520"/>
    </source>
</evidence>
<accession>A0A392NN06</accession>
<sequence length="85" mass="9374">MKHPNAKGVPLVKICCPKIRFDRGLALAFMFMIGKHRSISENPPSSLNGVCFADEIFTEALAQGTTMEMFLIGVSVRITQSLETM</sequence>
<evidence type="ECO:0000313" key="1">
    <source>
        <dbReference type="EMBL" id="MCI00600.1"/>
    </source>
</evidence>